<evidence type="ECO:0000256" key="2">
    <source>
        <dbReference type="ARBA" id="ARBA00008034"/>
    </source>
</evidence>
<keyword evidence="4 7" id="KW-1133">Transmembrane helix</keyword>
<dbReference type="OrthoDB" id="14209at2"/>
<dbReference type="PANTHER" id="PTHR30477">
    <property type="entry name" value="ABC-TRANSPORTER METAL-BINDING PROTEIN"/>
    <property type="match status" value="1"/>
</dbReference>
<feature type="transmembrane region" description="Helical" evidence="7">
    <location>
        <begin position="33"/>
        <end position="52"/>
    </location>
</feature>
<evidence type="ECO:0000256" key="7">
    <source>
        <dbReference type="SAM" id="Phobius"/>
    </source>
</evidence>
<dbReference type="PANTHER" id="PTHR30477:SF19">
    <property type="entry name" value="METAL ABC TRANSPORTER PERMEASE"/>
    <property type="match status" value="1"/>
</dbReference>
<proteinExistence type="inferred from homology"/>
<keyword evidence="5 7" id="KW-0472">Membrane</keyword>
<protein>
    <submittedName>
        <fullName evidence="8">ABC transporter</fullName>
    </submittedName>
</protein>
<dbReference type="GO" id="GO:0055085">
    <property type="term" value="P:transmembrane transport"/>
    <property type="evidence" value="ECO:0007669"/>
    <property type="project" value="InterPro"/>
</dbReference>
<reference evidence="9" key="1">
    <citation type="journal article" date="2019" name="Int. J. Syst. Evol. Microbiol.">
        <title>The Global Catalogue of Microorganisms (GCM) 10K type strain sequencing project: providing services to taxonomists for standard genome sequencing and annotation.</title>
        <authorList>
            <consortium name="The Broad Institute Genomics Platform"/>
            <consortium name="The Broad Institute Genome Sequencing Center for Infectious Disease"/>
            <person name="Wu L."/>
            <person name="Ma J."/>
        </authorList>
    </citation>
    <scope>NUCLEOTIDE SEQUENCE [LARGE SCALE GENOMIC DNA]</scope>
    <source>
        <strain evidence="9">CGMCC 1.10130</strain>
    </source>
</reference>
<evidence type="ECO:0000256" key="3">
    <source>
        <dbReference type="ARBA" id="ARBA00022692"/>
    </source>
</evidence>
<dbReference type="SUPFAM" id="SSF81345">
    <property type="entry name" value="ABC transporter involved in vitamin B12 uptake, BtuC"/>
    <property type="match status" value="1"/>
</dbReference>
<sequence>MVELLPILIPALVAGLLVVSTHVPLGYQVLRRGIIFIDLAIAQVAALGIVVAHQLHLMHSFHGVEYLLSVVFAMFAGLLLALLEKHLQKELEAIIGCFYVLAATAGLLVLAHDPHGGELLKQTLSGSILWATWDMLAWHGIVVVAVLALLWWKRSLLNGIWFYPIFAIAITSEVDLVGVYLVFASLIMVPLATNRLPSGAKRLVIAYGLSILAYAAGLLISAWWDLPSGATLVWCLAIVALAFALLAKRKVTAV</sequence>
<dbReference type="InterPro" id="IPR037294">
    <property type="entry name" value="ABC_BtuC-like"/>
</dbReference>
<keyword evidence="3 6" id="KW-0812">Transmembrane</keyword>
<organism evidence="8 9">
    <name type="scientific">Neiella marina</name>
    <dbReference type="NCBI Taxonomy" id="508461"/>
    <lineage>
        <taxon>Bacteria</taxon>
        <taxon>Pseudomonadati</taxon>
        <taxon>Pseudomonadota</taxon>
        <taxon>Gammaproteobacteria</taxon>
        <taxon>Alteromonadales</taxon>
        <taxon>Echinimonadaceae</taxon>
        <taxon>Neiella</taxon>
    </lineage>
</organism>
<evidence type="ECO:0000256" key="5">
    <source>
        <dbReference type="ARBA" id="ARBA00023136"/>
    </source>
</evidence>
<feature type="transmembrane region" description="Helical" evidence="7">
    <location>
        <begin position="164"/>
        <end position="192"/>
    </location>
</feature>
<dbReference type="InterPro" id="IPR001626">
    <property type="entry name" value="ABC_TroCD"/>
</dbReference>
<name>A0A8J2U821_9GAMM</name>
<evidence type="ECO:0000256" key="1">
    <source>
        <dbReference type="ARBA" id="ARBA00004141"/>
    </source>
</evidence>
<feature type="transmembrane region" description="Helical" evidence="7">
    <location>
        <begin position="230"/>
        <end position="247"/>
    </location>
</feature>
<accession>A0A8J2U821</accession>
<dbReference type="EMBL" id="BMDX01000018">
    <property type="protein sequence ID" value="GGA85758.1"/>
    <property type="molecule type" value="Genomic_DNA"/>
</dbReference>
<feature type="transmembrane region" description="Helical" evidence="7">
    <location>
        <begin position="204"/>
        <end position="224"/>
    </location>
</feature>
<comment type="caution">
    <text evidence="8">The sequence shown here is derived from an EMBL/GenBank/DDBJ whole genome shotgun (WGS) entry which is preliminary data.</text>
</comment>
<feature type="transmembrane region" description="Helical" evidence="7">
    <location>
        <begin position="64"/>
        <end position="81"/>
    </location>
</feature>
<gene>
    <name evidence="8" type="primary">znuB</name>
    <name evidence="8" type="ORF">GCM10011369_29730</name>
</gene>
<comment type="subcellular location">
    <subcellularLocation>
        <location evidence="6">Cell membrane</location>
        <topology evidence="6">Multi-pass membrane protein</topology>
    </subcellularLocation>
    <subcellularLocation>
        <location evidence="1">Membrane</location>
        <topology evidence="1">Multi-pass membrane protein</topology>
    </subcellularLocation>
</comment>
<evidence type="ECO:0000256" key="4">
    <source>
        <dbReference type="ARBA" id="ARBA00022989"/>
    </source>
</evidence>
<feature type="transmembrane region" description="Helical" evidence="7">
    <location>
        <begin position="132"/>
        <end position="152"/>
    </location>
</feature>
<keyword evidence="9" id="KW-1185">Reference proteome</keyword>
<dbReference type="AlphaFoldDB" id="A0A8J2U821"/>
<feature type="transmembrane region" description="Helical" evidence="7">
    <location>
        <begin position="93"/>
        <end position="111"/>
    </location>
</feature>
<evidence type="ECO:0000313" key="8">
    <source>
        <dbReference type="EMBL" id="GGA85758.1"/>
    </source>
</evidence>
<dbReference type="RefSeq" id="WP_087506876.1">
    <property type="nucleotide sequence ID" value="NZ_BMDX01000018.1"/>
</dbReference>
<evidence type="ECO:0000256" key="6">
    <source>
        <dbReference type="RuleBase" id="RU003943"/>
    </source>
</evidence>
<dbReference type="GO" id="GO:0010043">
    <property type="term" value="P:response to zinc ion"/>
    <property type="evidence" value="ECO:0007669"/>
    <property type="project" value="TreeGrafter"/>
</dbReference>
<dbReference type="Proteomes" id="UP000619743">
    <property type="component" value="Unassembled WGS sequence"/>
</dbReference>
<comment type="similarity">
    <text evidence="2 6">Belongs to the ABC-3 integral membrane protein family.</text>
</comment>
<dbReference type="Pfam" id="PF00950">
    <property type="entry name" value="ABC-3"/>
    <property type="match status" value="2"/>
</dbReference>
<dbReference type="GO" id="GO:0043190">
    <property type="term" value="C:ATP-binding cassette (ABC) transporter complex"/>
    <property type="evidence" value="ECO:0007669"/>
    <property type="project" value="InterPro"/>
</dbReference>
<feature type="transmembrane region" description="Helical" evidence="7">
    <location>
        <begin position="7"/>
        <end position="27"/>
    </location>
</feature>
<keyword evidence="6" id="KW-0813">Transport</keyword>
<evidence type="ECO:0000313" key="9">
    <source>
        <dbReference type="Proteomes" id="UP000619743"/>
    </source>
</evidence>